<dbReference type="SUPFAM" id="SSF52833">
    <property type="entry name" value="Thioredoxin-like"/>
    <property type="match status" value="1"/>
</dbReference>
<dbReference type="InterPro" id="IPR050553">
    <property type="entry name" value="Thioredoxin_ResA/DsbE_sf"/>
</dbReference>
<dbReference type="PANTHER" id="PTHR42852">
    <property type="entry name" value="THIOL:DISULFIDE INTERCHANGE PROTEIN DSBE"/>
    <property type="match status" value="1"/>
</dbReference>
<keyword evidence="3" id="KW-1185">Reference proteome</keyword>
<dbReference type="AlphaFoldDB" id="A0A1I6Q9U4"/>
<dbReference type="STRING" id="683125.SAMN05660206_102215"/>
<proteinExistence type="predicted"/>
<dbReference type="Proteomes" id="UP000198785">
    <property type="component" value="Unassembled WGS sequence"/>
</dbReference>
<feature type="domain" description="Thioredoxin" evidence="1">
    <location>
        <begin position="129"/>
        <end position="181"/>
    </location>
</feature>
<accession>A0A1I6Q9U4</accession>
<dbReference type="InterPro" id="IPR036249">
    <property type="entry name" value="Thioredoxin-like_sf"/>
</dbReference>
<organism evidence="2 3">
    <name type="scientific">Sphingobacterium wenxiniae</name>
    <dbReference type="NCBI Taxonomy" id="683125"/>
    <lineage>
        <taxon>Bacteria</taxon>
        <taxon>Pseudomonadati</taxon>
        <taxon>Bacteroidota</taxon>
        <taxon>Sphingobacteriia</taxon>
        <taxon>Sphingobacteriales</taxon>
        <taxon>Sphingobacteriaceae</taxon>
        <taxon>Sphingobacterium</taxon>
    </lineage>
</organism>
<name>A0A1I6Q9U4_9SPHI</name>
<dbReference type="RefSeq" id="WP_093363765.1">
    <property type="nucleotide sequence ID" value="NZ_FOZZ01000002.1"/>
</dbReference>
<evidence type="ECO:0000313" key="2">
    <source>
        <dbReference type="EMBL" id="SFS49227.1"/>
    </source>
</evidence>
<dbReference type="Gene3D" id="3.40.30.10">
    <property type="entry name" value="Glutaredoxin"/>
    <property type="match status" value="1"/>
</dbReference>
<evidence type="ECO:0000259" key="1">
    <source>
        <dbReference type="Pfam" id="PF00085"/>
    </source>
</evidence>
<dbReference type="EMBL" id="FOZZ01000002">
    <property type="protein sequence ID" value="SFS49227.1"/>
    <property type="molecule type" value="Genomic_DNA"/>
</dbReference>
<dbReference type="OrthoDB" id="793244at2"/>
<dbReference type="PANTHER" id="PTHR42852:SF17">
    <property type="entry name" value="THIOREDOXIN-LIKE PROTEIN HI_1115"/>
    <property type="match status" value="1"/>
</dbReference>
<reference evidence="2 3" key="1">
    <citation type="submission" date="2016-10" db="EMBL/GenBank/DDBJ databases">
        <authorList>
            <person name="de Groot N.N."/>
        </authorList>
    </citation>
    <scope>NUCLEOTIDE SEQUENCE [LARGE SCALE GENOMIC DNA]</scope>
    <source>
        <strain evidence="2 3">DSM 22789</strain>
    </source>
</reference>
<dbReference type="InterPro" id="IPR013766">
    <property type="entry name" value="Thioredoxin_domain"/>
</dbReference>
<protein>
    <submittedName>
        <fullName evidence="2">Thioredoxin</fullName>
    </submittedName>
</protein>
<evidence type="ECO:0000313" key="3">
    <source>
        <dbReference type="Proteomes" id="UP000198785"/>
    </source>
</evidence>
<gene>
    <name evidence="2" type="ORF">SAMN05660206_102215</name>
</gene>
<dbReference type="Pfam" id="PF00085">
    <property type="entry name" value="Thioredoxin"/>
    <property type="match status" value="1"/>
</dbReference>
<sequence>MNNFYKGGRGMACGHSAKVTELRSNQTCQYPPKQNILNSLWLIANGLLRMAYRLQFKIKCLKPIAYGLLLIFVSMFSLSDAWAQSAETRAAERQTEIKPLLTAQRVPEEFWIRKHLFYIDGDTVSKDLSAYKDKMLVLGFWATWCSSCLKNGPMIEAIVNKNPEKLAYVKVNSVRTKDNIAKIDNLLNGPIGRGYKLRADDFSSIVEDTYLQELFPNHGYPLYVWIYKGVIQLMTYQNLFNYNLYMRFVGGE</sequence>